<feature type="region of interest" description="Disordered" evidence="1">
    <location>
        <begin position="353"/>
        <end position="450"/>
    </location>
</feature>
<keyword evidence="2" id="KW-0472">Membrane</keyword>
<sequence length="450" mass="51202">MVKLFCLSCLFVLAHVFVVSFVYGEEIKIKRDLNSDQFFKECCNVCCGNYQAFCTGTSKLCQCEYNRTYYTNKKGKESCFLKSDILKECQYQVVNKQTLQGNFYFDITSQEGVDTELGALTFSPTSNVKKEKLHSCGFITLHFHSGPNWDVGATTDFILKKHKQHQLLYLKANPSSEYQGKLVRLTISCDGLESCVMLKFKGNMKEEIGFDQQYNGTLDNSSPRTSRRPSTTNTPDSDSKTWLIALIAGIAVLFLVTVIIIIVYCVRHNKKKGATKRADKVKYRKKTDKSKNNLISKQGEDSNRNSIHDHVSMYVSREDELERHSVYVDPNYVFDDNGKQKQKVKNPNYDYAYSQHDELPPLPTKHEYADIDPDHPYDNPESLPCPESRKSMGYAVLHGVDSNQPGSVTSTADYQALTLEDKKDNPLHQKDPNSPDSPKYFQLDHGENAL</sequence>
<keyword evidence="3" id="KW-0732">Signal</keyword>
<feature type="compositionally biased region" description="Basic and acidic residues" evidence="1">
    <location>
        <begin position="298"/>
        <end position="307"/>
    </location>
</feature>
<feature type="transmembrane region" description="Helical" evidence="2">
    <location>
        <begin position="242"/>
        <end position="266"/>
    </location>
</feature>
<keyword evidence="2" id="KW-1133">Transmembrane helix</keyword>
<dbReference type="Proteomes" id="UP000594262">
    <property type="component" value="Unplaced"/>
</dbReference>
<feature type="compositionally biased region" description="Basic and acidic residues" evidence="1">
    <location>
        <begin position="419"/>
        <end position="433"/>
    </location>
</feature>
<feature type="compositionally biased region" description="Low complexity" evidence="1">
    <location>
        <begin position="220"/>
        <end position="235"/>
    </location>
</feature>
<reference evidence="4" key="1">
    <citation type="submission" date="2021-01" db="UniProtKB">
        <authorList>
            <consortium name="EnsemblMetazoa"/>
        </authorList>
    </citation>
    <scope>IDENTIFICATION</scope>
</reference>
<evidence type="ECO:0000256" key="3">
    <source>
        <dbReference type="SAM" id="SignalP"/>
    </source>
</evidence>
<evidence type="ECO:0000313" key="5">
    <source>
        <dbReference type="Proteomes" id="UP000594262"/>
    </source>
</evidence>
<feature type="region of interest" description="Disordered" evidence="1">
    <location>
        <begin position="212"/>
        <end position="236"/>
    </location>
</feature>
<dbReference type="EnsemblMetazoa" id="CLYHEMT017149.1">
    <property type="protein sequence ID" value="CLYHEMP017149.1"/>
    <property type="gene ID" value="CLYHEMG017149"/>
</dbReference>
<dbReference type="AlphaFoldDB" id="A0A7M5X3F6"/>
<feature type="compositionally biased region" description="Polar residues" evidence="1">
    <location>
        <begin position="401"/>
        <end position="413"/>
    </location>
</feature>
<feature type="chain" id="PRO_5029490456" description="Cnidarian restricted protein" evidence="3">
    <location>
        <begin position="25"/>
        <end position="450"/>
    </location>
</feature>
<evidence type="ECO:0008006" key="6">
    <source>
        <dbReference type="Google" id="ProtNLM"/>
    </source>
</evidence>
<evidence type="ECO:0000256" key="2">
    <source>
        <dbReference type="SAM" id="Phobius"/>
    </source>
</evidence>
<name>A0A7M5X3F6_9CNID</name>
<feature type="signal peptide" evidence="3">
    <location>
        <begin position="1"/>
        <end position="24"/>
    </location>
</feature>
<organism evidence="4 5">
    <name type="scientific">Clytia hemisphaerica</name>
    <dbReference type="NCBI Taxonomy" id="252671"/>
    <lineage>
        <taxon>Eukaryota</taxon>
        <taxon>Metazoa</taxon>
        <taxon>Cnidaria</taxon>
        <taxon>Hydrozoa</taxon>
        <taxon>Hydroidolina</taxon>
        <taxon>Leptothecata</taxon>
        <taxon>Obeliida</taxon>
        <taxon>Clytiidae</taxon>
        <taxon>Clytia</taxon>
    </lineage>
</organism>
<protein>
    <recommendedName>
        <fullName evidence="6">Cnidarian restricted protein</fullName>
    </recommendedName>
</protein>
<keyword evidence="2" id="KW-0812">Transmembrane</keyword>
<evidence type="ECO:0000313" key="4">
    <source>
        <dbReference type="EnsemblMetazoa" id="CLYHEMP017149.1"/>
    </source>
</evidence>
<feature type="compositionally biased region" description="Basic and acidic residues" evidence="1">
    <location>
        <begin position="355"/>
        <end position="378"/>
    </location>
</feature>
<accession>A0A7M5X3F6</accession>
<feature type="region of interest" description="Disordered" evidence="1">
    <location>
        <begin position="276"/>
        <end position="307"/>
    </location>
</feature>
<keyword evidence="5" id="KW-1185">Reference proteome</keyword>
<proteinExistence type="predicted"/>
<evidence type="ECO:0000256" key="1">
    <source>
        <dbReference type="SAM" id="MobiDB-lite"/>
    </source>
</evidence>